<evidence type="ECO:0000313" key="3">
    <source>
        <dbReference type="Proteomes" id="UP000464669"/>
    </source>
</evidence>
<dbReference type="Gene3D" id="3.90.226.10">
    <property type="entry name" value="2-enoyl-CoA Hydratase, Chain A, domain 1"/>
    <property type="match status" value="1"/>
</dbReference>
<keyword evidence="3" id="KW-1185">Reference proteome</keyword>
<dbReference type="GO" id="GO:0004252">
    <property type="term" value="F:serine-type endopeptidase activity"/>
    <property type="evidence" value="ECO:0007669"/>
    <property type="project" value="InterPro"/>
</dbReference>
<dbReference type="InterPro" id="IPR001907">
    <property type="entry name" value="ClpP"/>
</dbReference>
<evidence type="ECO:0000256" key="1">
    <source>
        <dbReference type="ARBA" id="ARBA00007039"/>
    </source>
</evidence>
<keyword evidence="2" id="KW-0645">Protease</keyword>
<dbReference type="SUPFAM" id="SSF52096">
    <property type="entry name" value="ClpP/crotonase"/>
    <property type="match status" value="1"/>
</dbReference>
<dbReference type="PRINTS" id="PR00127">
    <property type="entry name" value="CLPPROTEASEP"/>
</dbReference>
<dbReference type="GO" id="GO:0004176">
    <property type="term" value="F:ATP-dependent peptidase activity"/>
    <property type="evidence" value="ECO:0007669"/>
    <property type="project" value="InterPro"/>
</dbReference>
<organism evidence="2 3">
    <name type="scientific">Klebsiella phage N1M2</name>
    <dbReference type="NCBI Taxonomy" id="2664939"/>
    <lineage>
        <taxon>Viruses</taxon>
        <taxon>Duplodnaviria</taxon>
        <taxon>Heunggongvirae</taxon>
        <taxon>Uroviricota</taxon>
        <taxon>Caudoviricetes</taxon>
        <taxon>Chimalliviridae</taxon>
        <taxon>Nimduovirus</taxon>
        <taxon>Nimduovirus N1M2</taxon>
    </lineage>
</organism>
<protein>
    <submittedName>
        <fullName evidence="2">Putative ATP-dependent Clp protease subunit</fullName>
    </submittedName>
</protein>
<dbReference type="EMBL" id="MN642089">
    <property type="protein sequence ID" value="QGH72055.1"/>
    <property type="molecule type" value="Genomic_DNA"/>
</dbReference>
<dbReference type="InterPro" id="IPR023562">
    <property type="entry name" value="ClpP/TepA"/>
</dbReference>
<name>A0A6B7ZF63_9CAUD</name>
<dbReference type="GO" id="GO:0006508">
    <property type="term" value="P:proteolysis"/>
    <property type="evidence" value="ECO:0007669"/>
    <property type="project" value="UniProtKB-KW"/>
</dbReference>
<dbReference type="Pfam" id="PF00574">
    <property type="entry name" value="CLP_protease"/>
    <property type="match status" value="1"/>
</dbReference>
<comment type="similarity">
    <text evidence="1">Belongs to the peptidase S14 family.</text>
</comment>
<gene>
    <name evidence="2" type="ORF">N1M2_192</name>
</gene>
<evidence type="ECO:0000313" key="2">
    <source>
        <dbReference type="EMBL" id="QGH72055.1"/>
    </source>
</evidence>
<accession>A0A6B7ZF63</accession>
<sequence length="215" mass="24402">MSEQITALDSREVYPMEIIGVISEQSNPAIMAKIRGNTKRLPYHIYTSGPGGNVAAGFAIMDILGSMDVNVVYFIQGFCASMNACFVQDRDFLRLCYPHTRFMFHSSMLKLEGNEETIDNLYKNLKLYDSEIIQVVADGVGMEFKEAKRKLFTYDKFFMGKDLLKLGENGAVDGIIQTDLGDHKYLCETRDGLKVIDTYIHQRSDIKELPLWVKS</sequence>
<reference evidence="2 3" key="1">
    <citation type="submission" date="2019-11" db="EMBL/GenBank/DDBJ databases">
        <authorList>
            <person name="Lewis R."/>
            <person name="Clooney A.G."/>
            <person name="Stockdale S.R."/>
            <person name="Buttimer C."/>
            <person name="Draper L.A."/>
            <person name="Ross R.P."/>
            <person name="Hill C."/>
        </authorList>
    </citation>
    <scope>NUCLEOTIDE SEQUENCE [LARGE SCALE GENOMIC DNA]</scope>
</reference>
<keyword evidence="2" id="KW-0378">Hydrolase</keyword>
<dbReference type="InterPro" id="IPR029045">
    <property type="entry name" value="ClpP/crotonase-like_dom_sf"/>
</dbReference>
<dbReference type="Proteomes" id="UP000464669">
    <property type="component" value="Segment"/>
</dbReference>
<proteinExistence type="inferred from homology"/>